<proteinExistence type="predicted"/>
<dbReference type="InterPro" id="IPR009057">
    <property type="entry name" value="Homeodomain-like_sf"/>
</dbReference>
<evidence type="ECO:0000313" key="2">
    <source>
        <dbReference type="EMBL" id="CEK87285.1"/>
    </source>
</evidence>
<dbReference type="EMBL" id="HACG01040420">
    <property type="protein sequence ID" value="CEK87285.1"/>
    <property type="molecule type" value="Transcribed_RNA"/>
</dbReference>
<accession>A0A0B7B587</accession>
<evidence type="ECO:0000259" key="1">
    <source>
        <dbReference type="Pfam" id="PF05225"/>
    </source>
</evidence>
<dbReference type="SUPFAM" id="SSF46689">
    <property type="entry name" value="Homeodomain-like"/>
    <property type="match status" value="1"/>
</dbReference>
<dbReference type="InterPro" id="IPR007889">
    <property type="entry name" value="HTH_Psq"/>
</dbReference>
<dbReference type="Gene3D" id="1.10.10.60">
    <property type="entry name" value="Homeodomain-like"/>
    <property type="match status" value="1"/>
</dbReference>
<protein>
    <recommendedName>
        <fullName evidence="1">HTH psq-type domain-containing protein</fullName>
    </recommendedName>
</protein>
<organism evidence="2">
    <name type="scientific">Arion vulgaris</name>
    <dbReference type="NCBI Taxonomy" id="1028688"/>
    <lineage>
        <taxon>Eukaryota</taxon>
        <taxon>Metazoa</taxon>
        <taxon>Spiralia</taxon>
        <taxon>Lophotrochozoa</taxon>
        <taxon>Mollusca</taxon>
        <taxon>Gastropoda</taxon>
        <taxon>Heterobranchia</taxon>
        <taxon>Euthyneura</taxon>
        <taxon>Panpulmonata</taxon>
        <taxon>Eupulmonata</taxon>
        <taxon>Stylommatophora</taxon>
        <taxon>Helicina</taxon>
        <taxon>Arionoidea</taxon>
        <taxon>Arionidae</taxon>
        <taxon>Arion</taxon>
    </lineage>
</organism>
<dbReference type="Pfam" id="PF05225">
    <property type="entry name" value="HTH_psq"/>
    <property type="match status" value="1"/>
</dbReference>
<dbReference type="GO" id="GO:0003677">
    <property type="term" value="F:DNA binding"/>
    <property type="evidence" value="ECO:0007669"/>
    <property type="project" value="InterPro"/>
</dbReference>
<gene>
    <name evidence="2" type="primary">ORF158370</name>
</gene>
<dbReference type="AlphaFoldDB" id="A0A0B7B587"/>
<sequence>MMEGENIQVVPRNNAEHLRIMIAAVDAVISGSMSQREAAKAYSIPRSTLRSHLPRHEVYKHRITKTPPNFKGKTILSKKEEKELVDYIINMHRAGFGRTRQDLLYKVQDVLNKSERKTKFENNLPNDEWYEAFLERHKANIQQCSFGSDMQEIGLIPIDVHSVNHIIETAVQSVSVHSDNIYHDDIVTQHNVIHHHQVDNRAKSLVKCESLPFHFQL</sequence>
<feature type="domain" description="HTH psq-type" evidence="1">
    <location>
        <begin position="21"/>
        <end position="58"/>
    </location>
</feature>
<name>A0A0B7B587_9EUPU</name>
<reference evidence="2" key="1">
    <citation type="submission" date="2014-12" db="EMBL/GenBank/DDBJ databases">
        <title>Insight into the proteome of Arion vulgaris.</title>
        <authorList>
            <person name="Aradska J."/>
            <person name="Bulat T."/>
            <person name="Smidak R."/>
            <person name="Sarate P."/>
            <person name="Gangsoo J."/>
            <person name="Sialana F."/>
            <person name="Bilban M."/>
            <person name="Lubec G."/>
        </authorList>
    </citation>
    <scope>NUCLEOTIDE SEQUENCE</scope>
    <source>
        <tissue evidence="2">Skin</tissue>
    </source>
</reference>